<dbReference type="Proteomes" id="UP000060602">
    <property type="component" value="Chromosome"/>
</dbReference>
<evidence type="ECO:0000313" key="1">
    <source>
        <dbReference type="EMBL" id="AMG36091.1"/>
    </source>
</evidence>
<name>A0A0X8NXF5_ALCXX</name>
<gene>
    <name evidence="1" type="ORF">AL504_08665</name>
</gene>
<organism evidence="1 2">
    <name type="scientific">Alcaligenes xylosoxydans xylosoxydans</name>
    <name type="common">Achromobacter xylosoxidans</name>
    <dbReference type="NCBI Taxonomy" id="85698"/>
    <lineage>
        <taxon>Bacteria</taxon>
        <taxon>Pseudomonadati</taxon>
        <taxon>Pseudomonadota</taxon>
        <taxon>Betaproteobacteria</taxon>
        <taxon>Burkholderiales</taxon>
        <taxon>Alcaligenaceae</taxon>
        <taxon>Achromobacter</taxon>
    </lineage>
</organism>
<dbReference type="RefSeq" id="WP_061071807.1">
    <property type="nucleotide sequence ID" value="NZ_CP014060.2"/>
</dbReference>
<dbReference type="AlphaFoldDB" id="A0A0X8NXF5"/>
<dbReference type="EMBL" id="CP014060">
    <property type="protein sequence ID" value="AMG36091.1"/>
    <property type="molecule type" value="Genomic_DNA"/>
</dbReference>
<accession>A0A0X8NXF5</accession>
<proteinExistence type="predicted"/>
<reference evidence="2" key="1">
    <citation type="submission" date="2015-12" db="EMBL/GenBank/DDBJ databases">
        <title>FDA dAtabase for Regulatory Grade micrObial Sequences (FDA-ARGOS): Supporting development and validation of Infectious Disease Dx tests.</title>
        <authorList>
            <person name="Case J."/>
            <person name="Tallon L."/>
            <person name="Sadzewicz L."/>
            <person name="Sengamalay N."/>
            <person name="Ott S."/>
            <person name="Godinez A."/>
            <person name="Nagaraj S."/>
            <person name="Nadendla S."/>
            <person name="Sichtig H."/>
        </authorList>
    </citation>
    <scope>NUCLEOTIDE SEQUENCE [LARGE SCALE GENOMIC DNA]</scope>
    <source>
        <strain evidence="2">FDAARGOS_147</strain>
    </source>
</reference>
<sequence>MSLTKNIMELEAAKRRVQDQMDALLEEGSLSGASEGIAKLLKEKGDLDILSLKQRSVYDNHISPLLQVVCADSECDEEISEEFVADAIRMGRDDALCHIHEYIQNQMEKDD</sequence>
<evidence type="ECO:0000313" key="2">
    <source>
        <dbReference type="Proteomes" id="UP000060602"/>
    </source>
</evidence>
<protein>
    <submittedName>
        <fullName evidence="1">Uncharacterized protein</fullName>
    </submittedName>
</protein>